<evidence type="ECO:0000313" key="2">
    <source>
        <dbReference type="EMBL" id="UZF89312.1"/>
    </source>
</evidence>
<gene>
    <name evidence="2" type="ORF">NWE54_11235</name>
</gene>
<feature type="region of interest" description="Disordered" evidence="1">
    <location>
        <begin position="1"/>
        <end position="55"/>
    </location>
</feature>
<protein>
    <submittedName>
        <fullName evidence="2">Uncharacterized protein</fullName>
    </submittedName>
</protein>
<reference evidence="2" key="1">
    <citation type="submission" date="2022-08" db="EMBL/GenBank/DDBJ databases">
        <title>Complete Genome Sequences of 2 Bosea sp. soil isolates.</title>
        <authorList>
            <person name="Alvarez Arevalo M."/>
            <person name="Sterndorff E.B."/>
            <person name="Faurdal D."/>
            <person name="Joergensen T.S."/>
            <person name="Weber T."/>
        </authorList>
    </citation>
    <scope>NUCLEOTIDE SEQUENCE</scope>
    <source>
        <strain evidence="2">NBC_00436</strain>
    </source>
</reference>
<feature type="compositionally biased region" description="Basic and acidic residues" evidence="1">
    <location>
        <begin position="18"/>
        <end position="33"/>
    </location>
</feature>
<dbReference type="EMBL" id="CP102774">
    <property type="protein sequence ID" value="UZF89312.1"/>
    <property type="molecule type" value="Genomic_DNA"/>
</dbReference>
<sequence>MQAIRIREGGMALDGDAADYRAENGTSDLDRRENRRRGNAGMERSQALRAPDIPS</sequence>
<organism evidence="2">
    <name type="scientific">Bosea sp. NBC_00436</name>
    <dbReference type="NCBI Taxonomy" id="2969620"/>
    <lineage>
        <taxon>Bacteria</taxon>
        <taxon>Pseudomonadati</taxon>
        <taxon>Pseudomonadota</taxon>
        <taxon>Alphaproteobacteria</taxon>
        <taxon>Hyphomicrobiales</taxon>
        <taxon>Boseaceae</taxon>
        <taxon>Bosea</taxon>
    </lineage>
</organism>
<evidence type="ECO:0000256" key="1">
    <source>
        <dbReference type="SAM" id="MobiDB-lite"/>
    </source>
</evidence>
<name>A0A9E7ZXX2_9HYPH</name>
<accession>A0A9E7ZXX2</accession>
<proteinExistence type="predicted"/>
<dbReference type="AlphaFoldDB" id="A0A9E7ZXX2"/>